<keyword evidence="1" id="KW-1133">Transmembrane helix</keyword>
<proteinExistence type="predicted"/>
<name>A0A367XVY6_9MICO</name>
<dbReference type="AlphaFoldDB" id="A0A367XVY6"/>
<gene>
    <name evidence="2" type="ORF">DTO57_11640</name>
</gene>
<evidence type="ECO:0000313" key="3">
    <source>
        <dbReference type="Proteomes" id="UP000253508"/>
    </source>
</evidence>
<feature type="transmembrane region" description="Helical" evidence="1">
    <location>
        <begin position="25"/>
        <end position="45"/>
    </location>
</feature>
<reference evidence="2 3" key="1">
    <citation type="submission" date="2018-07" db="EMBL/GenBank/DDBJ databases">
        <title>Microbacterium endoborsara sp. nov., a novel actinobacterium isolated from Borszczowia aralocaspica.</title>
        <authorList>
            <person name="An D."/>
        </authorList>
    </citation>
    <scope>NUCLEOTIDE SEQUENCE [LARGE SCALE GENOMIC DNA]</scope>
    <source>
        <strain evidence="2 3">C1.15228</strain>
    </source>
</reference>
<organism evidence="2 3">
    <name type="scientific">Microbacterium sorbitolivorans</name>
    <dbReference type="NCBI Taxonomy" id="1867410"/>
    <lineage>
        <taxon>Bacteria</taxon>
        <taxon>Bacillati</taxon>
        <taxon>Actinomycetota</taxon>
        <taxon>Actinomycetes</taxon>
        <taxon>Micrococcales</taxon>
        <taxon>Microbacteriaceae</taxon>
        <taxon>Microbacterium</taxon>
    </lineage>
</organism>
<keyword evidence="1" id="KW-0812">Transmembrane</keyword>
<keyword evidence="1" id="KW-0472">Membrane</keyword>
<protein>
    <submittedName>
        <fullName evidence="2">Uncharacterized protein</fullName>
    </submittedName>
</protein>
<evidence type="ECO:0000313" key="2">
    <source>
        <dbReference type="EMBL" id="RCK56972.1"/>
    </source>
</evidence>
<feature type="transmembrane region" description="Helical" evidence="1">
    <location>
        <begin position="83"/>
        <end position="111"/>
    </location>
</feature>
<dbReference type="Proteomes" id="UP000253508">
    <property type="component" value="Unassembled WGS sequence"/>
</dbReference>
<feature type="transmembrane region" description="Helical" evidence="1">
    <location>
        <begin position="51"/>
        <end position="71"/>
    </location>
</feature>
<evidence type="ECO:0000256" key="1">
    <source>
        <dbReference type="SAM" id="Phobius"/>
    </source>
</evidence>
<accession>A0A367XVY6</accession>
<sequence length="118" mass="12240">MVQSAGKAPQQRRSVVGRVARSQGLIVPWCVALVLAITVEIFAPVSHRWDWFAAAAGVAVIVTFLVQITIARPDGFILRTSTSALGSVLIVGIVSFVGALFSASGAGLSLFPADFGAS</sequence>
<keyword evidence="3" id="KW-1185">Reference proteome</keyword>
<dbReference type="EMBL" id="QORO01000005">
    <property type="protein sequence ID" value="RCK56972.1"/>
    <property type="molecule type" value="Genomic_DNA"/>
</dbReference>
<dbReference type="OrthoDB" id="5077620at2"/>
<dbReference type="RefSeq" id="WP_114118413.1">
    <property type="nucleotide sequence ID" value="NZ_BMHU01000005.1"/>
</dbReference>
<comment type="caution">
    <text evidence="2">The sequence shown here is derived from an EMBL/GenBank/DDBJ whole genome shotgun (WGS) entry which is preliminary data.</text>
</comment>